<accession>A0A1H1MDZ7</accession>
<keyword evidence="3" id="KW-1185">Reference proteome</keyword>
<feature type="compositionally biased region" description="Basic and acidic residues" evidence="1">
    <location>
        <begin position="80"/>
        <end position="102"/>
    </location>
</feature>
<feature type="compositionally biased region" description="Low complexity" evidence="1">
    <location>
        <begin position="168"/>
        <end position="191"/>
    </location>
</feature>
<organism evidence="2 3">
    <name type="scientific">Nocardioides scoriae</name>
    <dbReference type="NCBI Taxonomy" id="642780"/>
    <lineage>
        <taxon>Bacteria</taxon>
        <taxon>Bacillati</taxon>
        <taxon>Actinomycetota</taxon>
        <taxon>Actinomycetes</taxon>
        <taxon>Propionibacteriales</taxon>
        <taxon>Nocardioidaceae</taxon>
        <taxon>Nocardioides</taxon>
    </lineage>
</organism>
<gene>
    <name evidence="2" type="ORF">SAMN04488570_0556</name>
</gene>
<feature type="region of interest" description="Disordered" evidence="1">
    <location>
        <begin position="164"/>
        <end position="198"/>
    </location>
</feature>
<dbReference type="STRING" id="642780.SAMN04488570_0556"/>
<dbReference type="RefSeq" id="WP_157682700.1">
    <property type="nucleotide sequence ID" value="NZ_LT629757.1"/>
</dbReference>
<dbReference type="Proteomes" id="UP000198859">
    <property type="component" value="Chromosome I"/>
</dbReference>
<evidence type="ECO:0000256" key="1">
    <source>
        <dbReference type="SAM" id="MobiDB-lite"/>
    </source>
</evidence>
<dbReference type="AlphaFoldDB" id="A0A1H1MDZ7"/>
<protein>
    <submittedName>
        <fullName evidence="2">Uncharacterized protein</fullName>
    </submittedName>
</protein>
<proteinExistence type="predicted"/>
<evidence type="ECO:0000313" key="3">
    <source>
        <dbReference type="Proteomes" id="UP000198859"/>
    </source>
</evidence>
<name>A0A1H1MDZ7_9ACTN</name>
<reference evidence="3" key="1">
    <citation type="submission" date="2016-10" db="EMBL/GenBank/DDBJ databases">
        <authorList>
            <person name="Varghese N."/>
            <person name="Submissions S."/>
        </authorList>
    </citation>
    <scope>NUCLEOTIDE SEQUENCE [LARGE SCALE GENOMIC DNA]</scope>
    <source>
        <strain evidence="3">DSM 22127</strain>
    </source>
</reference>
<dbReference type="EMBL" id="LT629757">
    <property type="protein sequence ID" value="SDR85061.1"/>
    <property type="molecule type" value="Genomic_DNA"/>
</dbReference>
<evidence type="ECO:0000313" key="2">
    <source>
        <dbReference type="EMBL" id="SDR85061.1"/>
    </source>
</evidence>
<sequence length="198" mass="21540">MEVVFQRDGARRYLIRLRRHGARDRGADVPPRVGVGSGSVDVPHDLVHLAVEQALGLPLGIYGQLAAGSDLGGFFAPPPPDRRPLQDRRRTQRLRDQGHDDVALSESSAACVGHDGRLHRERLATLLRPAQVVAVEARLEELLAAWRATPPGEQLVVTWEVRPSASAGAGRTPRSRSTGRAGRARSSTGRPWAARRGR</sequence>
<dbReference type="OrthoDB" id="4170613at2"/>
<feature type="region of interest" description="Disordered" evidence="1">
    <location>
        <begin position="74"/>
        <end position="108"/>
    </location>
</feature>